<dbReference type="GO" id="GO:0015209">
    <property type="term" value="F:cytosine transmembrane transporter activity"/>
    <property type="evidence" value="ECO:0007669"/>
    <property type="project" value="InterPro"/>
</dbReference>
<feature type="compositionally biased region" description="Polar residues" evidence="6">
    <location>
        <begin position="1"/>
        <end position="13"/>
    </location>
</feature>
<feature type="transmembrane region" description="Helical" evidence="7">
    <location>
        <begin position="147"/>
        <end position="163"/>
    </location>
</feature>
<dbReference type="GO" id="GO:0005886">
    <property type="term" value="C:plasma membrane"/>
    <property type="evidence" value="ECO:0007669"/>
    <property type="project" value="TreeGrafter"/>
</dbReference>
<dbReference type="RefSeq" id="WP_337312696.1">
    <property type="nucleotide sequence ID" value="NZ_JAEKNS010000123.1"/>
</dbReference>
<keyword evidence="4 7" id="KW-1133">Transmembrane helix</keyword>
<feature type="transmembrane region" description="Helical" evidence="7">
    <location>
        <begin position="380"/>
        <end position="400"/>
    </location>
</feature>
<dbReference type="PANTHER" id="PTHR30569:SF0">
    <property type="entry name" value="CYTOSINE PERMEASE"/>
    <property type="match status" value="1"/>
</dbReference>
<feature type="transmembrane region" description="Helical" evidence="7">
    <location>
        <begin position="39"/>
        <end position="62"/>
    </location>
</feature>
<feature type="transmembrane region" description="Helical" evidence="7">
    <location>
        <begin position="322"/>
        <end position="341"/>
    </location>
</feature>
<protein>
    <submittedName>
        <fullName evidence="8">Cytosine permease</fullName>
    </submittedName>
</protein>
<evidence type="ECO:0000256" key="5">
    <source>
        <dbReference type="ARBA" id="ARBA00023136"/>
    </source>
</evidence>
<feature type="transmembrane region" description="Helical" evidence="7">
    <location>
        <begin position="68"/>
        <end position="92"/>
    </location>
</feature>
<dbReference type="EMBL" id="JAEKNS010000123">
    <property type="protein sequence ID" value="MBJ7595514.1"/>
    <property type="molecule type" value="Genomic_DNA"/>
</dbReference>
<feature type="region of interest" description="Disordered" evidence="6">
    <location>
        <begin position="1"/>
        <end position="21"/>
    </location>
</feature>
<evidence type="ECO:0000256" key="6">
    <source>
        <dbReference type="SAM" id="MobiDB-lite"/>
    </source>
</evidence>
<dbReference type="AlphaFoldDB" id="A0A934JY87"/>
<proteinExistence type="inferred from homology"/>
<feature type="transmembrane region" description="Helical" evidence="7">
    <location>
        <begin position="113"/>
        <end position="135"/>
    </location>
</feature>
<comment type="caution">
    <text evidence="8">The sequence shown here is derived from an EMBL/GenBank/DDBJ whole genome shotgun (WGS) entry which is preliminary data.</text>
</comment>
<dbReference type="Gene3D" id="1.10.4160.10">
    <property type="entry name" value="Hydantoin permease"/>
    <property type="match status" value="1"/>
</dbReference>
<name>A0A934JY87_9BACT</name>
<sequence length="462" mass="48729">MTTVAEASVTTPNDRWAEPAPTLEGPVPRSLSMVDQLALWGNLGVSLLGPVGAIFVLAPLGVAPLSLVAAFAAVVIGTALGSLLLAASALAGAQTGAPAMVLLRGLFGTRVSFLPTVLNLLQCLGWAVFELVVIAAAAEQLFPGHVHWPYVIAAGALTTVMALRPLGAVRALRRYAIVAVIGATVYLFAQLLRHPLVSLTSGSWSGFWLAADVVIAVAVSFAPLAADYSRHSRSGRAAFLGSFLGYTVTQIAYYTLGLLAFATVVSSQGDAQTHLFTAFLAVPVGGLAFGILVLRELDESFTNVYSTVVSIQNLRPLSDRRILALVIGVLATVLALVLQIADYQSFLYLLGSVFVPLFAVFAVDYFALNGRRRWDCSKDAPARWLMLIPWLLGFAAYQMVNPGSVSWWASVWGSAQRAVGFTPPTWMSASITSFAVAAAATFAVGLLARCRASTDQVGLGTV</sequence>
<evidence type="ECO:0000256" key="1">
    <source>
        <dbReference type="ARBA" id="ARBA00004141"/>
    </source>
</evidence>
<organism evidence="8 9">
    <name type="scientific">Candidatus Aeolococcus gillhamiae</name>
    <dbReference type="NCBI Taxonomy" id="3127015"/>
    <lineage>
        <taxon>Bacteria</taxon>
        <taxon>Bacillati</taxon>
        <taxon>Candidatus Dormiibacterota</taxon>
        <taxon>Candidatus Dormibacteria</taxon>
        <taxon>Candidatus Aeolococcales</taxon>
        <taxon>Candidatus Aeolococcaceae</taxon>
        <taxon>Candidatus Aeolococcus</taxon>
    </lineage>
</organism>
<dbReference type="PANTHER" id="PTHR30569">
    <property type="entry name" value="CYTOSINE TRANSPORTER CODB"/>
    <property type="match status" value="1"/>
</dbReference>
<dbReference type="Pfam" id="PF02133">
    <property type="entry name" value="Transp_cyt_pur"/>
    <property type="match status" value="1"/>
</dbReference>
<feature type="transmembrane region" description="Helical" evidence="7">
    <location>
        <begin position="347"/>
        <end position="368"/>
    </location>
</feature>
<feature type="transmembrane region" description="Helical" evidence="7">
    <location>
        <begin position="274"/>
        <end position="294"/>
    </location>
</feature>
<comment type="subcellular location">
    <subcellularLocation>
        <location evidence="1">Membrane</location>
        <topology evidence="1">Multi-pass membrane protein</topology>
    </subcellularLocation>
</comment>
<evidence type="ECO:0000256" key="4">
    <source>
        <dbReference type="ARBA" id="ARBA00022989"/>
    </source>
</evidence>
<feature type="transmembrane region" description="Helical" evidence="7">
    <location>
        <begin position="238"/>
        <end position="262"/>
    </location>
</feature>
<feature type="transmembrane region" description="Helical" evidence="7">
    <location>
        <begin position="426"/>
        <end position="448"/>
    </location>
</feature>
<dbReference type="Proteomes" id="UP000606991">
    <property type="component" value="Unassembled WGS sequence"/>
</dbReference>
<reference evidence="8 9" key="1">
    <citation type="submission" date="2020-10" db="EMBL/GenBank/DDBJ databases">
        <title>Ca. Dormibacterota MAGs.</title>
        <authorList>
            <person name="Montgomery K."/>
        </authorList>
    </citation>
    <scope>NUCLEOTIDE SEQUENCE [LARGE SCALE GENOMIC DNA]</scope>
    <source>
        <strain evidence="8">SC8812_S17_18</strain>
    </source>
</reference>
<feature type="transmembrane region" description="Helical" evidence="7">
    <location>
        <begin position="175"/>
        <end position="192"/>
    </location>
</feature>
<evidence type="ECO:0000313" key="9">
    <source>
        <dbReference type="Proteomes" id="UP000606991"/>
    </source>
</evidence>
<evidence type="ECO:0000256" key="7">
    <source>
        <dbReference type="SAM" id="Phobius"/>
    </source>
</evidence>
<dbReference type="InterPro" id="IPR030191">
    <property type="entry name" value="CodB"/>
</dbReference>
<evidence type="ECO:0000313" key="8">
    <source>
        <dbReference type="EMBL" id="MBJ7595514.1"/>
    </source>
</evidence>
<comment type="similarity">
    <text evidence="2">Belongs to the purine-cytosine permease (2.A.39) family.</text>
</comment>
<gene>
    <name evidence="8" type="ORF">JF886_11780</name>
</gene>
<evidence type="ECO:0000256" key="2">
    <source>
        <dbReference type="ARBA" id="ARBA00008974"/>
    </source>
</evidence>
<keyword evidence="5 7" id="KW-0472">Membrane</keyword>
<evidence type="ECO:0000256" key="3">
    <source>
        <dbReference type="ARBA" id="ARBA00022692"/>
    </source>
</evidence>
<dbReference type="InterPro" id="IPR001248">
    <property type="entry name" value="Pur-cyt_permease"/>
</dbReference>
<accession>A0A934JY87</accession>
<keyword evidence="3 7" id="KW-0812">Transmembrane</keyword>
<feature type="transmembrane region" description="Helical" evidence="7">
    <location>
        <begin position="204"/>
        <end position="226"/>
    </location>
</feature>